<feature type="transmembrane region" description="Helical" evidence="1">
    <location>
        <begin position="51"/>
        <end position="69"/>
    </location>
</feature>
<proteinExistence type="predicted"/>
<accession>A0ABW4LN77</accession>
<organism evidence="2 3">
    <name type="scientific">Bacillus salitolerans</name>
    <dbReference type="NCBI Taxonomy" id="1437434"/>
    <lineage>
        <taxon>Bacteria</taxon>
        <taxon>Bacillati</taxon>
        <taxon>Bacillota</taxon>
        <taxon>Bacilli</taxon>
        <taxon>Bacillales</taxon>
        <taxon>Bacillaceae</taxon>
        <taxon>Bacillus</taxon>
    </lineage>
</organism>
<dbReference type="InterPro" id="IPR020254">
    <property type="entry name" value="DUF2626"/>
</dbReference>
<reference evidence="3" key="1">
    <citation type="journal article" date="2019" name="Int. J. Syst. Evol. Microbiol.">
        <title>The Global Catalogue of Microorganisms (GCM) 10K type strain sequencing project: providing services to taxonomists for standard genome sequencing and annotation.</title>
        <authorList>
            <consortium name="The Broad Institute Genomics Platform"/>
            <consortium name="The Broad Institute Genome Sequencing Center for Infectious Disease"/>
            <person name="Wu L."/>
            <person name="Ma J."/>
        </authorList>
    </citation>
    <scope>NUCLEOTIDE SEQUENCE [LARGE SCALE GENOMIC DNA]</scope>
    <source>
        <strain evidence="3">CCUG 49339</strain>
    </source>
</reference>
<protein>
    <submittedName>
        <fullName evidence="2">DUF2626 domain-containing protein</fullName>
    </submittedName>
</protein>
<keyword evidence="3" id="KW-1185">Reference proteome</keyword>
<name>A0ABW4LN77_9BACI</name>
<keyword evidence="1" id="KW-0812">Transmembrane</keyword>
<feature type="transmembrane region" description="Helical" evidence="1">
    <location>
        <begin position="27"/>
        <end position="44"/>
    </location>
</feature>
<gene>
    <name evidence="2" type="ORF">ACFSCX_08130</name>
</gene>
<dbReference type="Proteomes" id="UP001597214">
    <property type="component" value="Unassembled WGS sequence"/>
</dbReference>
<feature type="transmembrane region" description="Helical" evidence="1">
    <location>
        <begin position="5"/>
        <end position="21"/>
    </location>
</feature>
<dbReference type="Pfam" id="PF11117">
    <property type="entry name" value="DUF2626"/>
    <property type="match status" value="1"/>
</dbReference>
<dbReference type="RefSeq" id="WP_377927692.1">
    <property type="nucleotide sequence ID" value="NZ_JBHUEM010000009.1"/>
</dbReference>
<dbReference type="EMBL" id="JBHUEM010000009">
    <property type="protein sequence ID" value="MFD1736531.1"/>
    <property type="molecule type" value="Genomic_DNA"/>
</dbReference>
<evidence type="ECO:0000256" key="1">
    <source>
        <dbReference type="SAM" id="Phobius"/>
    </source>
</evidence>
<keyword evidence="1" id="KW-0472">Membrane</keyword>
<evidence type="ECO:0000313" key="3">
    <source>
        <dbReference type="Proteomes" id="UP001597214"/>
    </source>
</evidence>
<comment type="caution">
    <text evidence="2">The sequence shown here is derived from an EMBL/GenBank/DDBJ whole genome shotgun (WGS) entry which is preliminary data.</text>
</comment>
<sequence length="81" mass="9523">MDRMYRVMGFWTGIFTVMFYLGDMYTASLLFLGQTAFFVFLGYLNLSERMYIYIFGAYLTVFFVGFTYWTTFMMTPGVGGH</sequence>
<evidence type="ECO:0000313" key="2">
    <source>
        <dbReference type="EMBL" id="MFD1736531.1"/>
    </source>
</evidence>
<keyword evidence="1" id="KW-1133">Transmembrane helix</keyword>